<dbReference type="EMBL" id="BSXU01002494">
    <property type="protein sequence ID" value="GMG38032.1"/>
    <property type="molecule type" value="Genomic_DNA"/>
</dbReference>
<evidence type="ECO:0000256" key="1">
    <source>
        <dbReference type="SAM" id="MobiDB-lite"/>
    </source>
</evidence>
<evidence type="ECO:0000313" key="2">
    <source>
        <dbReference type="EMBL" id="GMG38032.1"/>
    </source>
</evidence>
<evidence type="ECO:0000313" key="3">
    <source>
        <dbReference type="Proteomes" id="UP001165063"/>
    </source>
</evidence>
<feature type="compositionally biased region" description="Polar residues" evidence="1">
    <location>
        <begin position="114"/>
        <end position="125"/>
    </location>
</feature>
<feature type="compositionally biased region" description="Polar residues" evidence="1">
    <location>
        <begin position="1"/>
        <end position="20"/>
    </location>
</feature>
<gene>
    <name evidence="2" type="ORF">Amon01_000490100</name>
</gene>
<sequence length="125" mass="13531">MSNFNNFNHNPGGSGNSKSPNPFDFDDDDQSHIDLSTSIPAIHNRYDAPAHSPGRSNDIEMQHTSSSSPTTPPFQTGQQNTGSNPVFNPIIYEDRAYASNTGESTSPGHVHGSGYQSPERTVQQV</sequence>
<reference evidence="2" key="1">
    <citation type="submission" date="2023-04" db="EMBL/GenBank/DDBJ databases">
        <title>Ambrosiozyma monospora NBRC 1965.</title>
        <authorList>
            <person name="Ichikawa N."/>
            <person name="Sato H."/>
            <person name="Tonouchi N."/>
        </authorList>
    </citation>
    <scope>NUCLEOTIDE SEQUENCE</scope>
    <source>
        <strain evidence="2">NBRC 1965</strain>
    </source>
</reference>
<keyword evidence="3" id="KW-1185">Reference proteome</keyword>
<protein>
    <submittedName>
        <fullName evidence="2">Unnamed protein product</fullName>
    </submittedName>
</protein>
<name>A0A9W6YZX1_AMBMO</name>
<feature type="compositionally biased region" description="Polar residues" evidence="1">
    <location>
        <begin position="98"/>
        <end position="107"/>
    </location>
</feature>
<accession>A0A9W6YZX1</accession>
<dbReference type="AlphaFoldDB" id="A0A9W6YZX1"/>
<feature type="region of interest" description="Disordered" evidence="1">
    <location>
        <begin position="1"/>
        <end position="125"/>
    </location>
</feature>
<proteinExistence type="predicted"/>
<organism evidence="2 3">
    <name type="scientific">Ambrosiozyma monospora</name>
    <name type="common">Yeast</name>
    <name type="synonym">Endomycopsis monosporus</name>
    <dbReference type="NCBI Taxonomy" id="43982"/>
    <lineage>
        <taxon>Eukaryota</taxon>
        <taxon>Fungi</taxon>
        <taxon>Dikarya</taxon>
        <taxon>Ascomycota</taxon>
        <taxon>Saccharomycotina</taxon>
        <taxon>Pichiomycetes</taxon>
        <taxon>Pichiales</taxon>
        <taxon>Pichiaceae</taxon>
        <taxon>Ambrosiozyma</taxon>
    </lineage>
</organism>
<dbReference type="Proteomes" id="UP001165063">
    <property type="component" value="Unassembled WGS sequence"/>
</dbReference>
<comment type="caution">
    <text evidence="2">The sequence shown here is derived from an EMBL/GenBank/DDBJ whole genome shotgun (WGS) entry which is preliminary data.</text>
</comment>
<feature type="compositionally biased region" description="Polar residues" evidence="1">
    <location>
        <begin position="74"/>
        <end position="86"/>
    </location>
</feature>